<evidence type="ECO:0000259" key="2">
    <source>
        <dbReference type="Pfam" id="PF08531"/>
    </source>
</evidence>
<organism evidence="5">
    <name type="scientific">uncultured Dysgonomonas sp</name>
    <dbReference type="NCBI Taxonomy" id="206096"/>
    <lineage>
        <taxon>Bacteria</taxon>
        <taxon>Pseudomonadati</taxon>
        <taxon>Bacteroidota</taxon>
        <taxon>Bacteroidia</taxon>
        <taxon>Bacteroidales</taxon>
        <taxon>Dysgonomonadaceae</taxon>
        <taxon>Dysgonomonas</taxon>
        <taxon>environmental samples</taxon>
    </lineage>
</organism>
<dbReference type="PANTHER" id="PTHR34987">
    <property type="entry name" value="C, PUTATIVE (AFU_ORTHOLOGUE AFUA_3G02880)-RELATED"/>
    <property type="match status" value="1"/>
</dbReference>
<dbReference type="RefSeq" id="WP_296937806.1">
    <property type="nucleotide sequence ID" value="NZ_LT599032.1"/>
</dbReference>
<dbReference type="InterPro" id="IPR035398">
    <property type="entry name" value="Bac_rhamnosid_C"/>
</dbReference>
<dbReference type="AlphaFoldDB" id="A0A212ITK5"/>
<gene>
    <name evidence="5" type="ORF">KL86DYS1_10102</name>
</gene>
<feature type="domain" description="Alpha-L-rhamnosidase C-terminal" evidence="4">
    <location>
        <begin position="717"/>
        <end position="772"/>
    </location>
</feature>
<keyword evidence="1" id="KW-0732">Signal</keyword>
<dbReference type="PANTHER" id="PTHR34987:SF2">
    <property type="entry name" value="B, PUTATIVE (AFU_ORTHOLOGUE AFUA_7G05040)-RELATED"/>
    <property type="match status" value="1"/>
</dbReference>
<feature type="signal peptide" evidence="1">
    <location>
        <begin position="1"/>
        <end position="23"/>
    </location>
</feature>
<dbReference type="GO" id="GO:0005975">
    <property type="term" value="P:carbohydrate metabolic process"/>
    <property type="evidence" value="ECO:0007669"/>
    <property type="project" value="InterPro"/>
</dbReference>
<evidence type="ECO:0000259" key="3">
    <source>
        <dbReference type="Pfam" id="PF17389"/>
    </source>
</evidence>
<dbReference type="InterPro" id="IPR008928">
    <property type="entry name" value="6-hairpin_glycosidase_sf"/>
</dbReference>
<feature type="domain" description="Alpha-L-rhamnosidase six-hairpin glycosidase" evidence="3">
    <location>
        <begin position="378"/>
        <end position="712"/>
    </location>
</feature>
<feature type="domain" description="Bacterial alpha-L-rhamnosidase N-terminal" evidence="2">
    <location>
        <begin position="78"/>
        <end position="210"/>
    </location>
</feature>
<dbReference type="Gene3D" id="2.60.120.260">
    <property type="entry name" value="Galactose-binding domain-like"/>
    <property type="match status" value="1"/>
</dbReference>
<dbReference type="Pfam" id="PF17390">
    <property type="entry name" value="Bac_rhamnosid_C"/>
    <property type="match status" value="1"/>
</dbReference>
<dbReference type="Pfam" id="PF17389">
    <property type="entry name" value="Bac_rhamnosid6H"/>
    <property type="match status" value="1"/>
</dbReference>
<dbReference type="SUPFAM" id="SSF49785">
    <property type="entry name" value="Galactose-binding domain-like"/>
    <property type="match status" value="1"/>
</dbReference>
<reference evidence="5" key="1">
    <citation type="submission" date="2016-04" db="EMBL/GenBank/DDBJ databases">
        <authorList>
            <person name="Evans L.H."/>
            <person name="Alamgir A."/>
            <person name="Owens N."/>
            <person name="Weber N.D."/>
            <person name="Virtaneva K."/>
            <person name="Barbian K."/>
            <person name="Babar A."/>
            <person name="Rosenke K."/>
        </authorList>
    </citation>
    <scope>NUCLEOTIDE SEQUENCE</scope>
    <source>
        <strain evidence="5">86-1</strain>
    </source>
</reference>
<evidence type="ECO:0000259" key="4">
    <source>
        <dbReference type="Pfam" id="PF17390"/>
    </source>
</evidence>
<evidence type="ECO:0000313" key="5">
    <source>
        <dbReference type="EMBL" id="SBV90548.1"/>
    </source>
</evidence>
<dbReference type="Pfam" id="PF08531">
    <property type="entry name" value="Bac_rhamnosid_N"/>
    <property type="match status" value="1"/>
</dbReference>
<name>A0A212ITK5_9BACT</name>
<accession>A0A212ITK5</accession>
<dbReference type="InterPro" id="IPR012341">
    <property type="entry name" value="6hp_glycosidase-like_sf"/>
</dbReference>
<proteinExistence type="predicted"/>
<dbReference type="InterPro" id="IPR035396">
    <property type="entry name" value="Bac_rhamnosid6H"/>
</dbReference>
<dbReference type="InterPro" id="IPR008979">
    <property type="entry name" value="Galactose-bd-like_sf"/>
</dbReference>
<sequence>MHNKKIWFACITFLFCCIPPTYAQKVIQLEPSARWIEKQWNAKWITNRDGSKVDYGVHRFRKAFNIEQVPDSFIINVSADQRYELFVNGVRVCRGSARGDLYKWYYETFDIAPFLKQGANILSATVWNYGEWTPGAQVSHSTGLIVQGNTPHEEIVNTDSSWKTLNDKSIEPSLVYIQDVGPGDIIYGDKYPWGWTAVGFDDSLWSMVIEKEPGQPFGTGIQYIRALVPRTIPMMEEKDEPALGIRRATGVKVEDNFRKNKPLAIPANTKATVLLDQGYLTNAYLTLSVSKGRDSRISLTYAEGLYIGPDDKGNRNEIEGKYMFGYVDTFYPEGSENRIYSPLWLRTYRYIQLEVETKEQELVINSLNGEFTGYPFEENGSFKSDDKRLTDIWNVGWRTARLCAGETYYDCPYYEQLQYTGDTRIQSLISLYVSGDDRLMRKAIDDIALSITPDGILRSRYPARNSQIIPPFSLYWINMLHDYWMHREDDAYVESHASVLRNILDWYESKIDTQTGMLAAMPHWNFTDWTAEWPTSWVIPTGGVPPGGIDGGSAILTLQFAYALNDAIELLSYWGDEVASLKYGKLKQSLCKATIAKCYDKEKGLLSDDIKRSSYSQHVSIMGILSGAIDESKYKDVFNKLNTDKSLIQTTVYYRFYLFRAMLKAGLADQYVSSLDIWHNMLASGLTTFAERPEPSRSDCHAWSASTNYYFLSLVCGIMPQSPGFKTVAIEPHLGYLNKVEGSMPHPLGKIEVSFVKEKGKLSGYVILPSGLTGVYKYGNENLQLISGKNIIK</sequence>
<dbReference type="Gene3D" id="2.60.420.10">
    <property type="entry name" value="Maltose phosphorylase, domain 3"/>
    <property type="match status" value="1"/>
</dbReference>
<feature type="chain" id="PRO_5012465403" evidence="1">
    <location>
        <begin position="24"/>
        <end position="793"/>
    </location>
</feature>
<dbReference type="InterPro" id="IPR013737">
    <property type="entry name" value="Bac_rhamnosid_N"/>
</dbReference>
<dbReference type="SUPFAM" id="SSF48208">
    <property type="entry name" value="Six-hairpin glycosidases"/>
    <property type="match status" value="1"/>
</dbReference>
<protein>
    <submittedName>
        <fullName evidence="5">Alpha-L-rhamnosidase</fullName>
    </submittedName>
</protein>
<dbReference type="EMBL" id="FLUM01000001">
    <property type="protein sequence ID" value="SBV90548.1"/>
    <property type="molecule type" value="Genomic_DNA"/>
</dbReference>
<dbReference type="Gene3D" id="1.50.10.10">
    <property type="match status" value="1"/>
</dbReference>
<evidence type="ECO:0000256" key="1">
    <source>
        <dbReference type="SAM" id="SignalP"/>
    </source>
</evidence>